<evidence type="ECO:0000313" key="2">
    <source>
        <dbReference type="Proteomes" id="UP000029264"/>
    </source>
</evidence>
<organism evidence="1 2">
    <name type="scientific">Shewanella mangrovi</name>
    <dbReference type="NCBI Taxonomy" id="1515746"/>
    <lineage>
        <taxon>Bacteria</taxon>
        <taxon>Pseudomonadati</taxon>
        <taxon>Pseudomonadota</taxon>
        <taxon>Gammaproteobacteria</taxon>
        <taxon>Alteromonadales</taxon>
        <taxon>Shewanellaceae</taxon>
        <taxon>Shewanella</taxon>
    </lineage>
</organism>
<dbReference type="Proteomes" id="UP000029264">
    <property type="component" value="Unassembled WGS sequence"/>
</dbReference>
<accession>A0A094LLW1</accession>
<evidence type="ECO:0000313" key="1">
    <source>
        <dbReference type="EMBL" id="KFZ36113.1"/>
    </source>
</evidence>
<dbReference type="EMBL" id="JPEO01000024">
    <property type="protein sequence ID" value="KFZ36113.1"/>
    <property type="molecule type" value="Genomic_DNA"/>
</dbReference>
<sequence>MKQATHLYAHTNSLIYGNASYWSLSGEHSAAPTSQRHIDLDIIGDTEQGYLLLISPKGLYTAEMWCASLEEAKQHAQQWFAIQTADWRDAHPLAAAS</sequence>
<keyword evidence="2" id="KW-1185">Reference proteome</keyword>
<protein>
    <submittedName>
        <fullName evidence="1">Uncharacterized protein</fullName>
    </submittedName>
</protein>
<dbReference type="STRING" id="1515746.HR45_18275"/>
<dbReference type="RefSeq" id="WP_037445631.1">
    <property type="nucleotide sequence ID" value="NZ_JPEO01000024.1"/>
</dbReference>
<comment type="caution">
    <text evidence="1">The sequence shown here is derived from an EMBL/GenBank/DDBJ whole genome shotgun (WGS) entry which is preliminary data.</text>
</comment>
<reference evidence="1 2" key="1">
    <citation type="submission" date="2014-06" db="EMBL/GenBank/DDBJ databases">
        <title>Shewanella sp. YQH10.</title>
        <authorList>
            <person name="Liu Y."/>
            <person name="Zeng R."/>
        </authorList>
    </citation>
    <scope>NUCLEOTIDE SEQUENCE [LARGE SCALE GENOMIC DNA]</scope>
    <source>
        <strain evidence="1 2">YQH10</strain>
    </source>
</reference>
<proteinExistence type="predicted"/>
<name>A0A094LLW1_9GAMM</name>
<gene>
    <name evidence="1" type="ORF">HR45_18275</name>
</gene>
<dbReference type="AlphaFoldDB" id="A0A094LLW1"/>